<feature type="compositionally biased region" description="Polar residues" evidence="1">
    <location>
        <begin position="25"/>
        <end position="34"/>
    </location>
</feature>
<organism evidence="2 3">
    <name type="scientific">Coprinopsis cinerea (strain Okayama-7 / 130 / ATCC MYA-4618 / FGSC 9003)</name>
    <name type="common">Inky cap fungus</name>
    <name type="synonym">Hormographiella aspergillata</name>
    <dbReference type="NCBI Taxonomy" id="240176"/>
    <lineage>
        <taxon>Eukaryota</taxon>
        <taxon>Fungi</taxon>
        <taxon>Dikarya</taxon>
        <taxon>Basidiomycota</taxon>
        <taxon>Agaricomycotina</taxon>
        <taxon>Agaricomycetes</taxon>
        <taxon>Agaricomycetidae</taxon>
        <taxon>Agaricales</taxon>
        <taxon>Agaricineae</taxon>
        <taxon>Psathyrellaceae</taxon>
        <taxon>Coprinopsis</taxon>
    </lineage>
</organism>
<dbReference type="InParanoid" id="D6RM02"/>
<comment type="caution">
    <text evidence="2">The sequence shown here is derived from an EMBL/GenBank/DDBJ whole genome shotgun (WGS) entry which is preliminary data.</text>
</comment>
<dbReference type="EMBL" id="AACS02000004">
    <property type="protein sequence ID" value="EFI27860.1"/>
    <property type="molecule type" value="Genomic_DNA"/>
</dbReference>
<reference evidence="2 3" key="1">
    <citation type="journal article" date="2010" name="Proc. Natl. Acad. Sci. U.S.A.">
        <title>Insights into evolution of multicellular fungi from the assembled chromosomes of the mushroom Coprinopsis cinerea (Coprinus cinereus).</title>
        <authorList>
            <person name="Stajich J.E."/>
            <person name="Wilke S.K."/>
            <person name="Ahren D."/>
            <person name="Au C.H."/>
            <person name="Birren B.W."/>
            <person name="Borodovsky M."/>
            <person name="Burns C."/>
            <person name="Canback B."/>
            <person name="Casselton L.A."/>
            <person name="Cheng C.K."/>
            <person name="Deng J."/>
            <person name="Dietrich F.S."/>
            <person name="Fargo D.C."/>
            <person name="Farman M.L."/>
            <person name="Gathman A.C."/>
            <person name="Goldberg J."/>
            <person name="Guigo R."/>
            <person name="Hoegger P.J."/>
            <person name="Hooker J.B."/>
            <person name="Huggins A."/>
            <person name="James T.Y."/>
            <person name="Kamada T."/>
            <person name="Kilaru S."/>
            <person name="Kodira C."/>
            <person name="Kues U."/>
            <person name="Kupfer D."/>
            <person name="Kwan H.S."/>
            <person name="Lomsadze A."/>
            <person name="Li W."/>
            <person name="Lilly W.W."/>
            <person name="Ma L.J."/>
            <person name="Mackey A.J."/>
            <person name="Manning G."/>
            <person name="Martin F."/>
            <person name="Muraguchi H."/>
            <person name="Natvig D.O."/>
            <person name="Palmerini H."/>
            <person name="Ramesh M.A."/>
            <person name="Rehmeyer C.J."/>
            <person name="Roe B.A."/>
            <person name="Shenoy N."/>
            <person name="Stanke M."/>
            <person name="Ter-Hovhannisyan V."/>
            <person name="Tunlid A."/>
            <person name="Velagapudi R."/>
            <person name="Vision T.J."/>
            <person name="Zeng Q."/>
            <person name="Zolan M.E."/>
            <person name="Pukkila P.J."/>
        </authorList>
    </citation>
    <scope>NUCLEOTIDE SEQUENCE [LARGE SCALE GENOMIC DNA]</scope>
    <source>
        <strain evidence="3">Okayama-7 / 130 / ATCC MYA-4618 / FGSC 9003</strain>
    </source>
</reference>
<dbReference type="VEuPathDB" id="FungiDB:CC1G_14353"/>
<name>D6RM02_COPC7</name>
<dbReference type="HOGENOM" id="CLU_2704703_0_0_1"/>
<evidence type="ECO:0000313" key="2">
    <source>
        <dbReference type="EMBL" id="EFI27860.1"/>
    </source>
</evidence>
<dbReference type="AlphaFoldDB" id="D6RM02"/>
<dbReference type="GeneID" id="9379543"/>
<keyword evidence="3" id="KW-1185">Reference proteome</keyword>
<accession>D6RM02</accession>
<dbReference type="KEGG" id="cci:CC1G_14353"/>
<gene>
    <name evidence="2" type="ORF">CC1G_14353</name>
</gene>
<feature type="region of interest" description="Disordered" evidence="1">
    <location>
        <begin position="1"/>
        <end position="73"/>
    </location>
</feature>
<protein>
    <submittedName>
        <fullName evidence="2">Uncharacterized protein</fullName>
    </submittedName>
</protein>
<evidence type="ECO:0000313" key="3">
    <source>
        <dbReference type="Proteomes" id="UP000001861"/>
    </source>
</evidence>
<dbReference type="Proteomes" id="UP000001861">
    <property type="component" value="Unassembled WGS sequence"/>
</dbReference>
<proteinExistence type="predicted"/>
<evidence type="ECO:0000256" key="1">
    <source>
        <dbReference type="SAM" id="MobiDB-lite"/>
    </source>
</evidence>
<dbReference type="RefSeq" id="XP_002911354.1">
    <property type="nucleotide sequence ID" value="XM_002911308.1"/>
</dbReference>
<sequence length="73" mass="7805">MTRPWENPESGAEPLPSPSSLTTSNINLGPSDSKNVAPAETVEEEMPIRVATTSGLGIPPPPERYLQGSKKFN</sequence>